<dbReference type="SUPFAM" id="SSF55961">
    <property type="entry name" value="Bet v1-like"/>
    <property type="match status" value="1"/>
</dbReference>
<keyword evidence="2" id="KW-1185">Reference proteome</keyword>
<protein>
    <submittedName>
        <fullName evidence="1">Polyketide cyclase / dehydrase and lipid transport</fullName>
    </submittedName>
</protein>
<name>A0A1I3WNZ7_9PSEU</name>
<dbReference type="InterPro" id="IPR023393">
    <property type="entry name" value="START-like_dom_sf"/>
</dbReference>
<reference evidence="1 2" key="1">
    <citation type="submission" date="2016-10" db="EMBL/GenBank/DDBJ databases">
        <authorList>
            <person name="de Groot N.N."/>
        </authorList>
    </citation>
    <scope>NUCLEOTIDE SEQUENCE [LARGE SCALE GENOMIC DNA]</scope>
    <source>
        <strain evidence="1 2">DSM 44468</strain>
    </source>
</reference>
<proteinExistence type="predicted"/>
<sequence length="147" mass="16612">MSGWPEGMAPDQATLHARNELTIPAAPESLWDRLVDATAWPAWYPNARNVRVLGAAELAEGVRFRWTTFGLRGTCTVTTFRPYRELAWSSAFLGSRAHHRWRFTANPDGTTTVVTEETQRGLLPGLFTSRVRAGLLHWHQRWLEGLA</sequence>
<dbReference type="Proteomes" id="UP000199025">
    <property type="component" value="Unassembled WGS sequence"/>
</dbReference>
<dbReference type="EMBL" id="FORP01000013">
    <property type="protein sequence ID" value="SFK09258.1"/>
    <property type="molecule type" value="Genomic_DNA"/>
</dbReference>
<gene>
    <name evidence="1" type="ORF">SAMN05421835_113169</name>
</gene>
<dbReference type="OrthoDB" id="191189at2"/>
<evidence type="ECO:0000313" key="1">
    <source>
        <dbReference type="EMBL" id="SFK09258.1"/>
    </source>
</evidence>
<dbReference type="Pfam" id="PF10604">
    <property type="entry name" value="Polyketide_cyc2"/>
    <property type="match status" value="1"/>
</dbReference>
<organism evidence="1 2">
    <name type="scientific">Amycolatopsis sacchari</name>
    <dbReference type="NCBI Taxonomy" id="115433"/>
    <lineage>
        <taxon>Bacteria</taxon>
        <taxon>Bacillati</taxon>
        <taxon>Actinomycetota</taxon>
        <taxon>Actinomycetes</taxon>
        <taxon>Pseudonocardiales</taxon>
        <taxon>Pseudonocardiaceae</taxon>
        <taxon>Amycolatopsis</taxon>
    </lineage>
</organism>
<dbReference type="InterPro" id="IPR019587">
    <property type="entry name" value="Polyketide_cyclase/dehydratase"/>
</dbReference>
<dbReference type="AlphaFoldDB" id="A0A1I3WNZ7"/>
<dbReference type="Gene3D" id="3.30.530.20">
    <property type="match status" value="1"/>
</dbReference>
<accession>A0A1I3WNZ7</accession>
<dbReference type="RefSeq" id="WP_091510745.1">
    <property type="nucleotide sequence ID" value="NZ_FORP01000013.1"/>
</dbReference>
<evidence type="ECO:0000313" key="2">
    <source>
        <dbReference type="Proteomes" id="UP000199025"/>
    </source>
</evidence>